<dbReference type="InterPro" id="IPR004812">
    <property type="entry name" value="Efflux_drug-R_Bcr/CmlA"/>
</dbReference>
<dbReference type="InterPro" id="IPR011701">
    <property type="entry name" value="MFS"/>
</dbReference>
<accession>A0A0F6TCE4</accession>
<dbReference type="PANTHER" id="PTHR23502">
    <property type="entry name" value="MAJOR FACILITATOR SUPERFAMILY"/>
    <property type="match status" value="1"/>
</dbReference>
<reference evidence="8 9" key="1">
    <citation type="journal article" date="2015" name="Genome Announc.">
        <title>Complete Genome Sequence of Corynebacterium camporealensis DSM 44610, Isolated from the Milk of a Manchega Sheep with Subclinical Mastitis.</title>
        <authorList>
            <person name="Ruckert C."/>
            <person name="Albersmeier A."/>
            <person name="Winkler A."/>
            <person name="Tauch A."/>
        </authorList>
    </citation>
    <scope>NUCLEOTIDE SEQUENCE [LARGE SCALE GENOMIC DNA]</scope>
    <source>
        <strain evidence="8 9">DSM 44610</strain>
    </source>
</reference>
<evidence type="ECO:0000256" key="2">
    <source>
        <dbReference type="ARBA" id="ARBA00006236"/>
    </source>
</evidence>
<evidence type="ECO:0000256" key="3">
    <source>
        <dbReference type="ARBA" id="ARBA00022448"/>
    </source>
</evidence>
<dbReference type="SUPFAM" id="SSF103473">
    <property type="entry name" value="MFS general substrate transporter"/>
    <property type="match status" value="1"/>
</dbReference>
<dbReference type="NCBIfam" id="TIGR00710">
    <property type="entry name" value="efflux_Bcr_CflA"/>
    <property type="match status" value="1"/>
</dbReference>
<evidence type="ECO:0000256" key="7">
    <source>
        <dbReference type="ARBA" id="ARBA00023136"/>
    </source>
</evidence>
<dbReference type="Pfam" id="PF07690">
    <property type="entry name" value="MFS_1"/>
    <property type="match status" value="1"/>
</dbReference>
<dbReference type="Gene3D" id="1.20.1720.10">
    <property type="entry name" value="Multidrug resistance protein D"/>
    <property type="match status" value="1"/>
</dbReference>
<dbReference type="GO" id="GO:1990961">
    <property type="term" value="P:xenobiotic detoxification by transmembrane export across the plasma membrane"/>
    <property type="evidence" value="ECO:0007669"/>
    <property type="project" value="InterPro"/>
</dbReference>
<dbReference type="CDD" id="cd17320">
    <property type="entry name" value="MFS_MdfA_MDR_like"/>
    <property type="match status" value="1"/>
</dbReference>
<gene>
    <name evidence="8" type="primary">bcr</name>
    <name evidence="8" type="ORF">UL81_10260</name>
</gene>
<dbReference type="GO" id="GO:0042910">
    <property type="term" value="F:xenobiotic transmembrane transporter activity"/>
    <property type="evidence" value="ECO:0007669"/>
    <property type="project" value="InterPro"/>
</dbReference>
<dbReference type="PROSITE" id="PS50850">
    <property type="entry name" value="MFS"/>
    <property type="match status" value="1"/>
</dbReference>
<dbReference type="HOGENOM" id="CLU_001265_47_1_11"/>
<dbReference type="KEGG" id="ccj:UL81_10260"/>
<evidence type="ECO:0000313" key="8">
    <source>
        <dbReference type="EMBL" id="AKE39986.1"/>
    </source>
</evidence>
<dbReference type="Proteomes" id="UP000033566">
    <property type="component" value="Chromosome"/>
</dbReference>
<evidence type="ECO:0000256" key="6">
    <source>
        <dbReference type="ARBA" id="ARBA00022989"/>
    </source>
</evidence>
<comment type="similarity">
    <text evidence="2">Belongs to the major facilitator superfamily. Bcr/CmlA family.</text>
</comment>
<organism evidence="8 9">
    <name type="scientific">Corynebacterium camporealensis</name>
    <dbReference type="NCBI Taxonomy" id="161896"/>
    <lineage>
        <taxon>Bacteria</taxon>
        <taxon>Bacillati</taxon>
        <taxon>Actinomycetota</taxon>
        <taxon>Actinomycetes</taxon>
        <taxon>Mycobacteriales</taxon>
        <taxon>Corynebacteriaceae</taxon>
        <taxon>Corynebacterium</taxon>
    </lineage>
</organism>
<keyword evidence="9" id="KW-1185">Reference proteome</keyword>
<protein>
    <submittedName>
        <fullName evidence="8">Drug resistance transporter, Bcr/CflA subfamily</fullName>
    </submittedName>
</protein>
<dbReference type="GO" id="GO:0005886">
    <property type="term" value="C:plasma membrane"/>
    <property type="evidence" value="ECO:0007669"/>
    <property type="project" value="UniProtKB-SubCell"/>
</dbReference>
<dbReference type="OrthoDB" id="9814303at2"/>
<dbReference type="RefSeq" id="WP_035104359.1">
    <property type="nucleotide sequence ID" value="NZ_CP011311.1"/>
</dbReference>
<evidence type="ECO:0000256" key="5">
    <source>
        <dbReference type="ARBA" id="ARBA00022692"/>
    </source>
</evidence>
<comment type="subcellular location">
    <subcellularLocation>
        <location evidence="1">Cell membrane</location>
        <topology evidence="1">Multi-pass membrane protein</topology>
    </subcellularLocation>
</comment>
<evidence type="ECO:0000256" key="1">
    <source>
        <dbReference type="ARBA" id="ARBA00004651"/>
    </source>
</evidence>
<dbReference type="InterPro" id="IPR001958">
    <property type="entry name" value="Tet-R_TetA/multi-R_MdtG-like"/>
</dbReference>
<name>A0A0F6TCE4_9CORY</name>
<dbReference type="EMBL" id="CP011311">
    <property type="protein sequence ID" value="AKE39986.1"/>
    <property type="molecule type" value="Genomic_DNA"/>
</dbReference>
<dbReference type="AlphaFoldDB" id="A0A0F6TCE4"/>
<evidence type="ECO:0000256" key="4">
    <source>
        <dbReference type="ARBA" id="ARBA00022475"/>
    </source>
</evidence>
<keyword evidence="7" id="KW-0472">Membrane</keyword>
<keyword evidence="3" id="KW-0813">Transport</keyword>
<dbReference type="PRINTS" id="PR01035">
    <property type="entry name" value="TCRTETA"/>
</dbReference>
<dbReference type="InterPro" id="IPR020846">
    <property type="entry name" value="MFS_dom"/>
</dbReference>
<keyword evidence="4" id="KW-1003">Cell membrane</keyword>
<dbReference type="PATRIC" id="fig|161896.4.peg.1999"/>
<keyword evidence="5" id="KW-0812">Transmembrane</keyword>
<proteinExistence type="inferred from homology"/>
<evidence type="ECO:0000313" key="9">
    <source>
        <dbReference type="Proteomes" id="UP000033566"/>
    </source>
</evidence>
<sequence>MIPTPLLLSLALLSATAAFATDMYLPVMPDIMAELGASQAEVQLTLSAFFVGMGFGQLFIGPLSDDIGRKRLLLTGAVGALVASVMAAMAPSIGVLIAARLLQGLGGGACVVLARAIVPDLVAGRAAAKTYSLLMAIQGLAPAVAPVIGGLLAEPVGWRGIFWALAALHLVQLVVAVVAVPETRASSGTAGLGRRVGRNYLAALSKPRVWGFMVSLCFGFAVLFSYISASSFVIQEAFGFSPQMYSLIFAVNALGVFACSLLNVRMLNSVSAATMLRFGVGWSVLACTALITLVRIDVPVGWLLVALWFAVAPCSLLMGNSMALATGQLREKAGSVSAVLGFVQFCFAGAISPMMSIGSNAVVTMATSMVVCSCIAAVGALLGTRGLENT</sequence>
<dbReference type="PANTHER" id="PTHR23502:SF132">
    <property type="entry name" value="POLYAMINE TRANSPORTER 2-RELATED"/>
    <property type="match status" value="1"/>
</dbReference>
<dbReference type="STRING" id="161896.UL81_10260"/>
<dbReference type="InterPro" id="IPR036259">
    <property type="entry name" value="MFS_trans_sf"/>
</dbReference>
<keyword evidence="6" id="KW-1133">Transmembrane helix</keyword>